<organism evidence="1 2">
    <name type="scientific">Ilex paraguariensis</name>
    <name type="common">yerba mate</name>
    <dbReference type="NCBI Taxonomy" id="185542"/>
    <lineage>
        <taxon>Eukaryota</taxon>
        <taxon>Viridiplantae</taxon>
        <taxon>Streptophyta</taxon>
        <taxon>Embryophyta</taxon>
        <taxon>Tracheophyta</taxon>
        <taxon>Spermatophyta</taxon>
        <taxon>Magnoliopsida</taxon>
        <taxon>eudicotyledons</taxon>
        <taxon>Gunneridae</taxon>
        <taxon>Pentapetalae</taxon>
        <taxon>asterids</taxon>
        <taxon>campanulids</taxon>
        <taxon>Aquifoliales</taxon>
        <taxon>Aquifoliaceae</taxon>
        <taxon>Ilex</taxon>
    </lineage>
</organism>
<evidence type="ECO:0000313" key="2">
    <source>
        <dbReference type="Proteomes" id="UP001642360"/>
    </source>
</evidence>
<evidence type="ECO:0000313" key="1">
    <source>
        <dbReference type="EMBL" id="CAK9164207.1"/>
    </source>
</evidence>
<name>A0ABC8T4G6_9AQUA</name>
<proteinExistence type="predicted"/>
<dbReference type="EMBL" id="CAUOFW020004169">
    <property type="protein sequence ID" value="CAK9164207.1"/>
    <property type="molecule type" value="Genomic_DNA"/>
</dbReference>
<keyword evidence="2" id="KW-1185">Reference proteome</keyword>
<gene>
    <name evidence="1" type="ORF">ILEXP_LOCUS33300</name>
</gene>
<sequence>MMTASEPRAVVVTQADPIPLVPQAFLSSLRDDPVPHMTDHQPSQTEEGVIPIMRRIPLPSQSRFGGRALRGSGRPLLILLLTRPRGLWFGPLLFELRTNAVKSDEKRNN</sequence>
<comment type="caution">
    <text evidence="1">The sequence shown here is derived from an EMBL/GenBank/DDBJ whole genome shotgun (WGS) entry which is preliminary data.</text>
</comment>
<accession>A0ABC8T4G6</accession>
<protein>
    <submittedName>
        <fullName evidence="1">Uncharacterized protein</fullName>
    </submittedName>
</protein>
<dbReference type="Proteomes" id="UP001642360">
    <property type="component" value="Unassembled WGS sequence"/>
</dbReference>
<dbReference type="AlphaFoldDB" id="A0ABC8T4G6"/>
<reference evidence="1 2" key="1">
    <citation type="submission" date="2024-02" db="EMBL/GenBank/DDBJ databases">
        <authorList>
            <person name="Vignale AGUSTIN F."/>
            <person name="Sosa J E."/>
            <person name="Modenutti C."/>
        </authorList>
    </citation>
    <scope>NUCLEOTIDE SEQUENCE [LARGE SCALE GENOMIC DNA]</scope>
</reference>